<dbReference type="InterPro" id="IPR041354">
    <property type="entry name" value="4PPT_N"/>
</dbReference>
<evidence type="ECO:0000259" key="5">
    <source>
        <dbReference type="Pfam" id="PF17837"/>
    </source>
</evidence>
<comment type="cofactor">
    <cofactor evidence="3">
        <name>Mg(2+)</name>
        <dbReference type="ChEBI" id="CHEBI:18420"/>
    </cofactor>
</comment>
<dbReference type="PANTHER" id="PTHR38096:SF1">
    <property type="entry name" value="ENTEROBACTIN SYNTHASE COMPONENT D"/>
    <property type="match status" value="1"/>
</dbReference>
<dbReference type="Pfam" id="PF17837">
    <property type="entry name" value="4PPT_N"/>
    <property type="match status" value="1"/>
</dbReference>
<evidence type="ECO:0000313" key="6">
    <source>
        <dbReference type="EMBL" id="PWC01156.1"/>
    </source>
</evidence>
<reference evidence="7" key="1">
    <citation type="submission" date="2018-04" db="EMBL/GenBank/DDBJ databases">
        <authorList>
            <person name="Liu S."/>
            <person name="Wang Z."/>
            <person name="Li J."/>
        </authorList>
    </citation>
    <scope>NUCLEOTIDE SEQUENCE [LARGE SCALE GENOMIC DNA]</scope>
    <source>
        <strain evidence="7">2189</strain>
    </source>
</reference>
<feature type="domain" description="4'-phosphopantetheinyl transferase N-terminal" evidence="5">
    <location>
        <begin position="34"/>
        <end position="100"/>
    </location>
</feature>
<dbReference type="Proteomes" id="UP000244989">
    <property type="component" value="Unassembled WGS sequence"/>
</dbReference>
<dbReference type="SUPFAM" id="SSF56214">
    <property type="entry name" value="4'-phosphopantetheinyl transferase"/>
    <property type="match status" value="1"/>
</dbReference>
<keyword evidence="7" id="KW-1185">Reference proteome</keyword>
<dbReference type="GO" id="GO:0000287">
    <property type="term" value="F:magnesium ion binding"/>
    <property type="evidence" value="ECO:0007669"/>
    <property type="project" value="InterPro"/>
</dbReference>
<gene>
    <name evidence="6" type="ORF">DF222_08795</name>
</gene>
<dbReference type="EMBL" id="QEEZ01000017">
    <property type="protein sequence ID" value="PWC01156.1"/>
    <property type="molecule type" value="Genomic_DNA"/>
</dbReference>
<organism evidence="6 7">
    <name type="scientific">Corynebacterium yudongzhengii</name>
    <dbReference type="NCBI Taxonomy" id="2080740"/>
    <lineage>
        <taxon>Bacteria</taxon>
        <taxon>Bacillati</taxon>
        <taxon>Actinomycetota</taxon>
        <taxon>Actinomycetes</taxon>
        <taxon>Mycobacteriales</taxon>
        <taxon>Corynebacteriaceae</taxon>
        <taxon>Corynebacterium</taxon>
    </lineage>
</organism>
<dbReference type="InterPro" id="IPR008278">
    <property type="entry name" value="4-PPantetheinyl_Trfase_dom"/>
</dbReference>
<accession>A0A2U1T574</accession>
<evidence type="ECO:0000256" key="2">
    <source>
        <dbReference type="PIRSR" id="PIRSR603542-1"/>
    </source>
</evidence>
<evidence type="ECO:0000256" key="3">
    <source>
        <dbReference type="PIRSR" id="PIRSR603542-2"/>
    </source>
</evidence>
<dbReference type="Pfam" id="PF01648">
    <property type="entry name" value="ACPS"/>
    <property type="match status" value="1"/>
</dbReference>
<dbReference type="InterPro" id="IPR037143">
    <property type="entry name" value="4-PPantetheinyl_Trfase_dom_sf"/>
</dbReference>
<feature type="binding site" evidence="2">
    <location>
        <position position="159"/>
    </location>
    <ligand>
        <name>CoA</name>
        <dbReference type="ChEBI" id="CHEBI:57287"/>
    </ligand>
</feature>
<dbReference type="Gene3D" id="3.90.470.20">
    <property type="entry name" value="4'-phosphopantetheinyl transferase domain"/>
    <property type="match status" value="1"/>
</dbReference>
<dbReference type="GO" id="GO:0009366">
    <property type="term" value="C:enterobactin synthetase complex"/>
    <property type="evidence" value="ECO:0007669"/>
    <property type="project" value="InterPro"/>
</dbReference>
<dbReference type="InterPro" id="IPR003542">
    <property type="entry name" value="Enbac_synth_compD-like"/>
</dbReference>
<dbReference type="GO" id="GO:0009239">
    <property type="term" value="P:enterobactin biosynthetic process"/>
    <property type="evidence" value="ECO:0007669"/>
    <property type="project" value="InterPro"/>
</dbReference>
<comment type="caution">
    <text evidence="6">The sequence shown here is derived from an EMBL/GenBank/DDBJ whole genome shotgun (WGS) entry which is preliminary data.</text>
</comment>
<keyword evidence="3" id="KW-0460">Magnesium</keyword>
<dbReference type="OrthoDB" id="8210607at2"/>
<evidence type="ECO:0000256" key="1">
    <source>
        <dbReference type="ARBA" id="ARBA00022679"/>
    </source>
</evidence>
<feature type="domain" description="4'-phosphopantetheinyl transferase" evidence="4">
    <location>
        <begin position="107"/>
        <end position="212"/>
    </location>
</feature>
<evidence type="ECO:0000313" key="7">
    <source>
        <dbReference type="Proteomes" id="UP000244989"/>
    </source>
</evidence>
<feature type="binding site" evidence="2">
    <location>
        <begin position="89"/>
        <end position="90"/>
    </location>
    <ligand>
        <name>CoA</name>
        <dbReference type="ChEBI" id="CHEBI:57287"/>
    </ligand>
</feature>
<feature type="binding site" evidence="3">
    <location>
        <position position="113"/>
    </location>
    <ligand>
        <name>Mg(2+)</name>
        <dbReference type="ChEBI" id="CHEBI:18420"/>
    </ligand>
</feature>
<dbReference type="GO" id="GO:0005886">
    <property type="term" value="C:plasma membrane"/>
    <property type="evidence" value="ECO:0007669"/>
    <property type="project" value="TreeGrafter"/>
</dbReference>
<feature type="binding site" evidence="2">
    <location>
        <position position="111"/>
    </location>
    <ligand>
        <name>CoA</name>
        <dbReference type="ChEBI" id="CHEBI:57287"/>
    </ligand>
</feature>
<dbReference type="AlphaFoldDB" id="A0A2U1T574"/>
<proteinExistence type="predicted"/>
<protein>
    <submittedName>
        <fullName evidence="6">4'-phosphopantetheinyl transferase</fullName>
    </submittedName>
</protein>
<sequence>MLDDVLPTQVRSCYLITSAGSADLTNFEHLHPLERTIVHRAVDARRAEFGDARWCAHQALGLLGVEKGPILRGERGMPLWPTGVTGSLTHTEGFRAAAVAHTNEIASLGMDAEPAQGLPDHVLDSIARPSERPQLSELADRGIACADRLLFCAKEAVYKAWYPLTYRWLDFDGAEIALRDDGTFIAYLLVRPTPVPLIEGRWRISRGYVVTAAVVEKLQR</sequence>
<dbReference type="GO" id="GO:0008897">
    <property type="term" value="F:holo-[acyl-carrier-protein] synthase activity"/>
    <property type="evidence" value="ECO:0007669"/>
    <property type="project" value="InterPro"/>
</dbReference>
<feature type="binding site" evidence="2">
    <location>
        <position position="169"/>
    </location>
    <ligand>
        <name>CoA</name>
        <dbReference type="ChEBI" id="CHEBI:57287"/>
    </ligand>
</feature>
<feature type="binding site" evidence="2">
    <location>
        <position position="45"/>
    </location>
    <ligand>
        <name>CoA</name>
        <dbReference type="ChEBI" id="CHEBI:57287"/>
    </ligand>
</feature>
<keyword evidence="3" id="KW-0479">Metal-binding</keyword>
<feature type="binding site" evidence="2">
    <location>
        <position position="53"/>
    </location>
    <ligand>
        <name>CoA</name>
        <dbReference type="ChEBI" id="CHEBI:57287"/>
    </ligand>
</feature>
<dbReference type="RefSeq" id="WP_108431338.1">
    <property type="nucleotide sequence ID" value="NZ_CP026947.1"/>
</dbReference>
<evidence type="ECO:0000259" key="4">
    <source>
        <dbReference type="Pfam" id="PF01648"/>
    </source>
</evidence>
<feature type="binding site" evidence="3">
    <location>
        <position position="111"/>
    </location>
    <ligand>
        <name>Mg(2+)</name>
        <dbReference type="ChEBI" id="CHEBI:18420"/>
    </ligand>
</feature>
<name>A0A2U1T574_9CORY</name>
<dbReference type="KEGG" id="cyz:C3B44_04545"/>
<dbReference type="PANTHER" id="PTHR38096">
    <property type="entry name" value="ENTEROBACTIN SYNTHASE COMPONENT D"/>
    <property type="match status" value="1"/>
</dbReference>
<dbReference type="PRINTS" id="PR01399">
    <property type="entry name" value="ENTSNTHTASED"/>
</dbReference>
<feature type="binding site" evidence="3">
    <location>
        <position position="112"/>
    </location>
    <ligand>
        <name>Mg(2+)</name>
        <dbReference type="ChEBI" id="CHEBI:18420"/>
    </ligand>
</feature>
<keyword evidence="1 6" id="KW-0808">Transferase</keyword>
<feature type="binding site" evidence="2">
    <location>
        <position position="155"/>
    </location>
    <ligand>
        <name>CoA</name>
        <dbReference type="ChEBI" id="CHEBI:57287"/>
    </ligand>
</feature>